<reference evidence="2 3" key="1">
    <citation type="journal article" date="2016" name="Genome Biol. Evol.">
        <title>Divergent and convergent evolution of fungal pathogenicity.</title>
        <authorList>
            <person name="Shang Y."/>
            <person name="Xiao G."/>
            <person name="Zheng P."/>
            <person name="Cen K."/>
            <person name="Zhan S."/>
            <person name="Wang C."/>
        </authorList>
    </citation>
    <scope>NUCLEOTIDE SEQUENCE [LARGE SCALE GENOMIC DNA]</scope>
    <source>
        <strain evidence="2 3">ARSEF 7405</strain>
    </source>
</reference>
<proteinExistence type="predicted"/>
<protein>
    <submittedName>
        <fullName evidence="2">Uncharacterized protein</fullName>
    </submittedName>
</protein>
<accession>A0A167VPM9</accession>
<dbReference type="EMBL" id="AZGZ01000030">
    <property type="protein sequence ID" value="KZZ87825.1"/>
    <property type="molecule type" value="Genomic_DNA"/>
</dbReference>
<dbReference type="Proteomes" id="UP000242877">
    <property type="component" value="Unassembled WGS sequence"/>
</dbReference>
<dbReference type="OrthoDB" id="4200913at2759"/>
<feature type="region of interest" description="Disordered" evidence="1">
    <location>
        <begin position="1"/>
        <end position="31"/>
    </location>
</feature>
<dbReference type="AlphaFoldDB" id="A0A167VPM9"/>
<feature type="compositionally biased region" description="Polar residues" evidence="1">
    <location>
        <begin position="13"/>
        <end position="24"/>
    </location>
</feature>
<keyword evidence="3" id="KW-1185">Reference proteome</keyword>
<organism evidence="2 3">
    <name type="scientific">Ascosphaera apis ARSEF 7405</name>
    <dbReference type="NCBI Taxonomy" id="392613"/>
    <lineage>
        <taxon>Eukaryota</taxon>
        <taxon>Fungi</taxon>
        <taxon>Dikarya</taxon>
        <taxon>Ascomycota</taxon>
        <taxon>Pezizomycotina</taxon>
        <taxon>Eurotiomycetes</taxon>
        <taxon>Eurotiomycetidae</taxon>
        <taxon>Onygenales</taxon>
        <taxon>Ascosphaeraceae</taxon>
        <taxon>Ascosphaera</taxon>
    </lineage>
</organism>
<name>A0A167VPM9_9EURO</name>
<evidence type="ECO:0000313" key="2">
    <source>
        <dbReference type="EMBL" id="KZZ87825.1"/>
    </source>
</evidence>
<evidence type="ECO:0000256" key="1">
    <source>
        <dbReference type="SAM" id="MobiDB-lite"/>
    </source>
</evidence>
<gene>
    <name evidence="2" type="ORF">AAP_05309</name>
</gene>
<sequence>MESNGKPKAINKFVQQSGHNQPTTGLRFRRPTREEIVTTMQLYPELSYEELDALFYLFGIGGPNGMVFESDDKGATTYEYSSLLPGFHHDGRQSPKHRLSKL</sequence>
<comment type="caution">
    <text evidence="2">The sequence shown here is derived from an EMBL/GenBank/DDBJ whole genome shotgun (WGS) entry which is preliminary data.</text>
</comment>
<dbReference type="VEuPathDB" id="FungiDB:AAP_05309"/>
<evidence type="ECO:0000313" key="3">
    <source>
        <dbReference type="Proteomes" id="UP000242877"/>
    </source>
</evidence>